<evidence type="ECO:0000256" key="4">
    <source>
        <dbReference type="ARBA" id="ARBA00022801"/>
    </source>
</evidence>
<reference evidence="16 17" key="1">
    <citation type="submission" date="2016-10" db="EMBL/GenBank/DDBJ databases">
        <authorList>
            <person name="de Groot N.N."/>
        </authorList>
    </citation>
    <scope>NUCLEOTIDE SEQUENCE [LARGE SCALE GENOMIC DNA]</scope>
    <source>
        <strain evidence="16 17">DSM 8423</strain>
    </source>
</reference>
<evidence type="ECO:0000256" key="1">
    <source>
        <dbReference type="ARBA" id="ARBA00012552"/>
    </source>
</evidence>
<dbReference type="InterPro" id="IPR011545">
    <property type="entry name" value="DEAD/DEAH_box_helicase_dom"/>
</dbReference>
<keyword evidence="2" id="KW-0963">Cytoplasm</keyword>
<dbReference type="SUPFAM" id="SSF52540">
    <property type="entry name" value="P-loop containing nucleoside triphosphate hydrolases"/>
    <property type="match status" value="1"/>
</dbReference>
<dbReference type="PROSITE" id="PS00039">
    <property type="entry name" value="DEAD_ATP_HELICASE"/>
    <property type="match status" value="1"/>
</dbReference>
<gene>
    <name evidence="16" type="ORF">SAMN04489760_11576</name>
</gene>
<keyword evidence="4 11" id="KW-0378">Hydrolase</keyword>
<dbReference type="InterPro" id="IPR001650">
    <property type="entry name" value="Helicase_C-like"/>
</dbReference>
<dbReference type="GO" id="GO:0042255">
    <property type="term" value="P:ribosome assembly"/>
    <property type="evidence" value="ECO:0007669"/>
    <property type="project" value="UniProtKB-ARBA"/>
</dbReference>
<evidence type="ECO:0000259" key="15">
    <source>
        <dbReference type="PROSITE" id="PS51195"/>
    </source>
</evidence>
<dbReference type="GO" id="GO:0005829">
    <property type="term" value="C:cytosol"/>
    <property type="evidence" value="ECO:0007669"/>
    <property type="project" value="TreeGrafter"/>
</dbReference>
<dbReference type="GO" id="GO:0003724">
    <property type="term" value="F:RNA helicase activity"/>
    <property type="evidence" value="ECO:0007669"/>
    <property type="project" value="UniProtKB-EC"/>
</dbReference>
<dbReference type="CDD" id="cd18787">
    <property type="entry name" value="SF2_C_DEAD"/>
    <property type="match status" value="1"/>
</dbReference>
<dbReference type="STRING" id="43775.SAMN04489760_11576"/>
<comment type="similarity">
    <text evidence="7 11">Belongs to the DEAD box helicase family.</text>
</comment>
<dbReference type="EMBL" id="FOBS01000015">
    <property type="protein sequence ID" value="SEM43790.1"/>
    <property type="molecule type" value="Genomic_DNA"/>
</dbReference>
<dbReference type="GO" id="GO:0016787">
    <property type="term" value="F:hydrolase activity"/>
    <property type="evidence" value="ECO:0007669"/>
    <property type="project" value="UniProtKB-KW"/>
</dbReference>
<dbReference type="Proteomes" id="UP000198744">
    <property type="component" value="Unassembled WGS sequence"/>
</dbReference>
<dbReference type="InterPro" id="IPR027417">
    <property type="entry name" value="P-loop_NTPase"/>
</dbReference>
<feature type="domain" description="DEAD-box RNA helicase Q" evidence="15">
    <location>
        <begin position="1"/>
        <end position="29"/>
    </location>
</feature>
<keyword evidence="3 11" id="KW-0547">Nucleotide-binding</keyword>
<dbReference type="EC" id="3.6.4.13" evidence="1"/>
<evidence type="ECO:0000256" key="5">
    <source>
        <dbReference type="ARBA" id="ARBA00022806"/>
    </source>
</evidence>
<keyword evidence="17" id="KW-1185">Reference proteome</keyword>
<evidence type="ECO:0000313" key="17">
    <source>
        <dbReference type="Proteomes" id="UP000198744"/>
    </source>
</evidence>
<accession>A0A1H7YCE2</accession>
<feature type="region of interest" description="Disordered" evidence="12">
    <location>
        <begin position="373"/>
        <end position="426"/>
    </location>
</feature>
<evidence type="ECO:0000256" key="2">
    <source>
        <dbReference type="ARBA" id="ARBA00022490"/>
    </source>
</evidence>
<dbReference type="RefSeq" id="WP_093883743.1">
    <property type="nucleotide sequence ID" value="NZ_FOBS01000015.1"/>
</dbReference>
<dbReference type="InterPro" id="IPR000629">
    <property type="entry name" value="RNA-helicase_DEAD-box_CS"/>
</dbReference>
<sequence length="426" mass="46999">MNFRQFNLNPQIEAGIQALGYTTPTPIQLKSIPAILQGKDVMGLAQTGTGKTAAFVLPIMQHLMNGTRKRTRALIIAPTRELAEQIHESINELGRATKLKSVTVYGGVNKNPQISKLREGAEIVVACPGRLLDLMDQGVADLSGIEVLVLDEADRMFDMGFLPDIRKIIKRVPENRQTLLFSATMPTDIRHLAKEVLHDPVILRVGDDAPASTVSHALYPVEQHLKTALLMKLLQETNTESVLVFTRTKHRTTRVAMQMKTAGFPVTSLQGDLSQSRRQAALSGFREGKYQILIATDIAARGIDITKISHVINYDMPDTVDAYTHRIGRTGRATKAGDAFSFVTPQERDLVGNIEHVLGERIERRALEDFDYSIPAPAGSGGMHRSTASPTRRELPAEFRSATPAKKTGSYHFAPRASGHRSRSQR</sequence>
<comment type="catalytic activity">
    <reaction evidence="8">
        <text>ATP + H2O = ADP + phosphate + H(+)</text>
        <dbReference type="Rhea" id="RHEA:13065"/>
        <dbReference type="ChEBI" id="CHEBI:15377"/>
        <dbReference type="ChEBI" id="CHEBI:15378"/>
        <dbReference type="ChEBI" id="CHEBI:30616"/>
        <dbReference type="ChEBI" id="CHEBI:43474"/>
        <dbReference type="ChEBI" id="CHEBI:456216"/>
        <dbReference type="EC" id="3.6.4.13"/>
    </reaction>
</comment>
<evidence type="ECO:0000256" key="10">
    <source>
        <dbReference type="PROSITE-ProRule" id="PRU00552"/>
    </source>
</evidence>
<feature type="domain" description="Helicase C-terminal" evidence="14">
    <location>
        <begin position="229"/>
        <end position="373"/>
    </location>
</feature>
<organism evidence="16 17">
    <name type="scientific">Syntrophus gentianae</name>
    <dbReference type="NCBI Taxonomy" id="43775"/>
    <lineage>
        <taxon>Bacteria</taxon>
        <taxon>Pseudomonadati</taxon>
        <taxon>Thermodesulfobacteriota</taxon>
        <taxon>Syntrophia</taxon>
        <taxon>Syntrophales</taxon>
        <taxon>Syntrophaceae</taxon>
        <taxon>Syntrophus</taxon>
    </lineage>
</organism>
<evidence type="ECO:0000256" key="3">
    <source>
        <dbReference type="ARBA" id="ARBA00022741"/>
    </source>
</evidence>
<dbReference type="PROSITE" id="PS51194">
    <property type="entry name" value="HELICASE_CTER"/>
    <property type="match status" value="1"/>
</dbReference>
<dbReference type="InterPro" id="IPR014014">
    <property type="entry name" value="RNA_helicase_DEAD_Q_motif"/>
</dbReference>
<evidence type="ECO:0000256" key="8">
    <source>
        <dbReference type="ARBA" id="ARBA00047984"/>
    </source>
</evidence>
<evidence type="ECO:0000256" key="12">
    <source>
        <dbReference type="SAM" id="MobiDB-lite"/>
    </source>
</evidence>
<feature type="domain" description="Helicase ATP-binding" evidence="13">
    <location>
        <begin position="32"/>
        <end position="203"/>
    </location>
</feature>
<keyword evidence="5 11" id="KW-0347">Helicase</keyword>
<evidence type="ECO:0000259" key="14">
    <source>
        <dbReference type="PROSITE" id="PS51194"/>
    </source>
</evidence>
<evidence type="ECO:0000313" key="16">
    <source>
        <dbReference type="EMBL" id="SEM43790.1"/>
    </source>
</evidence>
<evidence type="ECO:0000256" key="9">
    <source>
        <dbReference type="ARBA" id="ARBA00074363"/>
    </source>
</evidence>
<dbReference type="GO" id="GO:0003676">
    <property type="term" value="F:nucleic acid binding"/>
    <property type="evidence" value="ECO:0007669"/>
    <property type="project" value="InterPro"/>
</dbReference>
<evidence type="ECO:0000256" key="6">
    <source>
        <dbReference type="ARBA" id="ARBA00022840"/>
    </source>
</evidence>
<dbReference type="InterPro" id="IPR044742">
    <property type="entry name" value="DEAD/DEAH_RhlB"/>
</dbReference>
<dbReference type="AlphaFoldDB" id="A0A1H7YCE2"/>
<dbReference type="Pfam" id="PF00270">
    <property type="entry name" value="DEAD"/>
    <property type="match status" value="1"/>
</dbReference>
<dbReference type="PANTHER" id="PTHR47959:SF13">
    <property type="entry name" value="ATP-DEPENDENT RNA HELICASE RHLE"/>
    <property type="match status" value="1"/>
</dbReference>
<dbReference type="Pfam" id="PF00271">
    <property type="entry name" value="Helicase_C"/>
    <property type="match status" value="1"/>
</dbReference>
<dbReference type="OrthoDB" id="9805696at2"/>
<dbReference type="PANTHER" id="PTHR47959">
    <property type="entry name" value="ATP-DEPENDENT RNA HELICASE RHLE-RELATED"/>
    <property type="match status" value="1"/>
</dbReference>
<dbReference type="Gene3D" id="3.40.50.300">
    <property type="entry name" value="P-loop containing nucleotide triphosphate hydrolases"/>
    <property type="match status" value="2"/>
</dbReference>
<dbReference type="GO" id="GO:0009266">
    <property type="term" value="P:response to temperature stimulus"/>
    <property type="evidence" value="ECO:0007669"/>
    <property type="project" value="UniProtKB-ARBA"/>
</dbReference>
<evidence type="ECO:0000259" key="13">
    <source>
        <dbReference type="PROSITE" id="PS51192"/>
    </source>
</evidence>
<proteinExistence type="inferred from homology"/>
<dbReference type="SMART" id="SM00487">
    <property type="entry name" value="DEXDc"/>
    <property type="match status" value="1"/>
</dbReference>
<name>A0A1H7YCE2_9BACT</name>
<dbReference type="CDD" id="cd00268">
    <property type="entry name" value="DEADc"/>
    <property type="match status" value="1"/>
</dbReference>
<protein>
    <recommendedName>
        <fullName evidence="9">DEAD-box ATP-dependent RNA helicase RhpA</fullName>
        <ecNumber evidence="1">3.6.4.13</ecNumber>
    </recommendedName>
</protein>
<keyword evidence="6 11" id="KW-0067">ATP-binding</keyword>
<dbReference type="PROSITE" id="PS51192">
    <property type="entry name" value="HELICASE_ATP_BIND_1"/>
    <property type="match status" value="1"/>
</dbReference>
<dbReference type="PROSITE" id="PS51195">
    <property type="entry name" value="Q_MOTIF"/>
    <property type="match status" value="1"/>
</dbReference>
<feature type="short sequence motif" description="Q motif" evidence="10">
    <location>
        <begin position="1"/>
        <end position="29"/>
    </location>
</feature>
<dbReference type="SMART" id="SM00490">
    <property type="entry name" value="HELICc"/>
    <property type="match status" value="1"/>
</dbReference>
<evidence type="ECO:0000256" key="7">
    <source>
        <dbReference type="ARBA" id="ARBA00038437"/>
    </source>
</evidence>
<evidence type="ECO:0000256" key="11">
    <source>
        <dbReference type="RuleBase" id="RU000492"/>
    </source>
</evidence>
<dbReference type="FunFam" id="3.40.50.300:FF:000108">
    <property type="entry name" value="ATP-dependent RNA helicase RhlE"/>
    <property type="match status" value="1"/>
</dbReference>
<dbReference type="InterPro" id="IPR050079">
    <property type="entry name" value="DEAD_box_RNA_helicase"/>
</dbReference>
<dbReference type="GO" id="GO:0005524">
    <property type="term" value="F:ATP binding"/>
    <property type="evidence" value="ECO:0007669"/>
    <property type="project" value="UniProtKB-KW"/>
</dbReference>
<dbReference type="InterPro" id="IPR014001">
    <property type="entry name" value="Helicase_ATP-bd"/>
</dbReference>